<gene>
    <name evidence="4" type="ORF">H0G86_004709</name>
</gene>
<dbReference type="InterPro" id="IPR002110">
    <property type="entry name" value="Ankyrin_rpt"/>
</dbReference>
<proteinExistence type="predicted"/>
<feature type="repeat" description="ANK" evidence="3">
    <location>
        <begin position="19"/>
        <end position="52"/>
    </location>
</feature>
<dbReference type="PANTHER" id="PTHR24201">
    <property type="entry name" value="ANK_REP_REGION DOMAIN-CONTAINING PROTEIN"/>
    <property type="match status" value="1"/>
</dbReference>
<organism evidence="4 5">
    <name type="scientific">Trichoderma simmonsii</name>
    <dbReference type="NCBI Taxonomy" id="1491479"/>
    <lineage>
        <taxon>Eukaryota</taxon>
        <taxon>Fungi</taxon>
        <taxon>Dikarya</taxon>
        <taxon>Ascomycota</taxon>
        <taxon>Pezizomycotina</taxon>
        <taxon>Sordariomycetes</taxon>
        <taxon>Hypocreomycetidae</taxon>
        <taxon>Hypocreales</taxon>
        <taxon>Hypocreaceae</taxon>
        <taxon>Trichoderma</taxon>
    </lineage>
</organism>
<dbReference type="PROSITE" id="PS50297">
    <property type="entry name" value="ANK_REP_REGION"/>
    <property type="match status" value="1"/>
</dbReference>
<dbReference type="Gene3D" id="1.25.40.20">
    <property type="entry name" value="Ankyrin repeat-containing domain"/>
    <property type="match status" value="1"/>
</dbReference>
<protein>
    <submittedName>
        <fullName evidence="4">ANK_REP_REGION domain-containing protein</fullName>
    </submittedName>
</protein>
<dbReference type="SMART" id="SM00248">
    <property type="entry name" value="ANK"/>
    <property type="match status" value="2"/>
</dbReference>
<keyword evidence="1" id="KW-0677">Repeat</keyword>
<keyword evidence="5" id="KW-1185">Reference proteome</keyword>
<dbReference type="PROSITE" id="PS50088">
    <property type="entry name" value="ANK_REPEAT"/>
    <property type="match status" value="2"/>
</dbReference>
<dbReference type="EMBL" id="CP075865">
    <property type="protein sequence ID" value="QYS97478.1"/>
    <property type="molecule type" value="Genomic_DNA"/>
</dbReference>
<feature type="repeat" description="ANK" evidence="3">
    <location>
        <begin position="53"/>
        <end position="85"/>
    </location>
</feature>
<dbReference type="InterPro" id="IPR050776">
    <property type="entry name" value="Ank_Repeat/CDKN_Inhibitor"/>
</dbReference>
<dbReference type="InterPro" id="IPR036770">
    <property type="entry name" value="Ankyrin_rpt-contain_sf"/>
</dbReference>
<evidence type="ECO:0000256" key="3">
    <source>
        <dbReference type="PROSITE-ProRule" id="PRU00023"/>
    </source>
</evidence>
<keyword evidence="2 3" id="KW-0040">ANK repeat</keyword>
<dbReference type="Pfam" id="PF12796">
    <property type="entry name" value="Ank_2"/>
    <property type="match status" value="1"/>
</dbReference>
<evidence type="ECO:0000256" key="1">
    <source>
        <dbReference type="ARBA" id="ARBA00022737"/>
    </source>
</evidence>
<reference evidence="4 5" key="1">
    <citation type="journal article" date="2021" name="BMC Genomics">
        <title>Telomere-to-telomere genome assembly of asparaginase-producing Trichoderma simmonsii.</title>
        <authorList>
            <person name="Chung D."/>
            <person name="Kwon Y.M."/>
            <person name="Yang Y."/>
        </authorList>
    </citation>
    <scope>NUCLEOTIDE SEQUENCE [LARGE SCALE GENOMIC DNA]</scope>
    <source>
        <strain evidence="4 5">GH-Sj1</strain>
    </source>
</reference>
<dbReference type="SUPFAM" id="SSF48403">
    <property type="entry name" value="Ankyrin repeat"/>
    <property type="match status" value="1"/>
</dbReference>
<dbReference type="Proteomes" id="UP000826661">
    <property type="component" value="Chromosome II"/>
</dbReference>
<evidence type="ECO:0000313" key="4">
    <source>
        <dbReference type="EMBL" id="QYS97478.1"/>
    </source>
</evidence>
<dbReference type="PANTHER" id="PTHR24201:SF15">
    <property type="entry name" value="ANKYRIN REPEAT DOMAIN-CONTAINING PROTEIN 66"/>
    <property type="match status" value="1"/>
</dbReference>
<evidence type="ECO:0000313" key="5">
    <source>
        <dbReference type="Proteomes" id="UP000826661"/>
    </source>
</evidence>
<name>A0A8G0L837_9HYPO</name>
<sequence>MGLRLLLDGGGDPNSVDDNSFTPIHHVVNGYSDQSLINMLAEAGANLDVKDRSGRSPLMLAAQIGKYELVVCLLDAGADVGVEDAGGYTAHHYAENYPDIQELLRTRGGRYM</sequence>
<dbReference type="AlphaFoldDB" id="A0A8G0L837"/>
<evidence type="ECO:0000256" key="2">
    <source>
        <dbReference type="ARBA" id="ARBA00023043"/>
    </source>
</evidence>
<accession>A0A8G0L837</accession>